<dbReference type="AlphaFoldDB" id="F6RZ99"/>
<evidence type="ECO:0000256" key="7">
    <source>
        <dbReference type="SAM" id="Coils"/>
    </source>
</evidence>
<sequence length="477" mass="55886">MKVELEEGNKHLKKNLMELKEKKARTTRDLNRLQSAADNGQLDVLQNQLQQAEDQLKKVERSNQVEEMKGTIIVKNKEMIVLQQQVKQLDADIYSMQKSSEIRTKLEMMKKQKKSKEDLIDQLKRKCQRHLEELGLASHSSFPDKMKMMRWIRSKEEEVRSSRDHFDRKRSEFTEFSTKKKMVSNQIKEKKKREEKLNETLYDVCGSDDLEQDLTQLDKEIKELQGSKGLADGIQYMYREFIKKLTNETDKSEAACPICMRCFEETSEVDELVEDLQTKLNMAPEKLASQKRQLTSKQARYKVLLDNKPIKMELDRLQTSDLPDLERTFTSVSSKISDAEKDLEEAEERWQKIKEEESTAKRLLPDVSQIHSLQSDLEEIEEKIGMHETQLPLNSSTKTLDQMNMDKGNLSQAISKLNQEIDDLRHMIETKTNFLHQMKEKVNNIQAEKLKLAADLQKCEQLQELQRTTESEIQNIR</sequence>
<keyword evidence="4" id="KW-0067">ATP-binding</keyword>
<evidence type="ECO:0000256" key="4">
    <source>
        <dbReference type="ARBA" id="ARBA00022840"/>
    </source>
</evidence>
<evidence type="ECO:0000313" key="9">
    <source>
        <dbReference type="Ensembl" id="ENSCINP00000003235.3"/>
    </source>
</evidence>
<feature type="binding site" evidence="6">
    <location>
        <position position="259"/>
    </location>
    <ligand>
        <name>Zn(2+)</name>
        <dbReference type="ChEBI" id="CHEBI:29105"/>
    </ligand>
</feature>
<keyword evidence="3 6" id="KW-0862">Zinc</keyword>
<feature type="binding site" evidence="6">
    <location>
        <position position="256"/>
    </location>
    <ligand>
        <name>Zn(2+)</name>
        <dbReference type="ChEBI" id="CHEBI:29105"/>
    </ligand>
</feature>
<organism evidence="9 10">
    <name type="scientific">Ciona intestinalis</name>
    <name type="common">Transparent sea squirt</name>
    <name type="synonym">Ascidia intestinalis</name>
    <dbReference type="NCBI Taxonomy" id="7719"/>
    <lineage>
        <taxon>Eukaryota</taxon>
        <taxon>Metazoa</taxon>
        <taxon>Chordata</taxon>
        <taxon>Tunicata</taxon>
        <taxon>Ascidiacea</taxon>
        <taxon>Phlebobranchia</taxon>
        <taxon>Cionidae</taxon>
        <taxon>Ciona</taxon>
    </lineage>
</organism>
<keyword evidence="2" id="KW-0547">Nucleotide-binding</keyword>
<feature type="coiled-coil region" evidence="7">
    <location>
        <begin position="180"/>
        <end position="227"/>
    </location>
</feature>
<reference evidence="9" key="3">
    <citation type="submission" date="2025-08" db="UniProtKB">
        <authorList>
            <consortium name="Ensembl"/>
        </authorList>
    </citation>
    <scope>IDENTIFICATION</scope>
</reference>
<reference evidence="10" key="1">
    <citation type="journal article" date="2002" name="Science">
        <title>The draft genome of Ciona intestinalis: insights into chordate and vertebrate origins.</title>
        <authorList>
            <person name="Dehal P."/>
            <person name="Satou Y."/>
            <person name="Campbell R.K."/>
            <person name="Chapman J."/>
            <person name="Degnan B."/>
            <person name="De Tomaso A."/>
            <person name="Davidson B."/>
            <person name="Di Gregorio A."/>
            <person name="Gelpke M."/>
            <person name="Goodstein D.M."/>
            <person name="Harafuji N."/>
            <person name="Hastings K.E."/>
            <person name="Ho I."/>
            <person name="Hotta K."/>
            <person name="Huang W."/>
            <person name="Kawashima T."/>
            <person name="Lemaire P."/>
            <person name="Martinez D."/>
            <person name="Meinertzhagen I.A."/>
            <person name="Necula S."/>
            <person name="Nonaka M."/>
            <person name="Putnam N."/>
            <person name="Rash S."/>
            <person name="Saiga H."/>
            <person name="Satake M."/>
            <person name="Terry A."/>
            <person name="Yamada L."/>
            <person name="Wang H.G."/>
            <person name="Awazu S."/>
            <person name="Azumi K."/>
            <person name="Boore J."/>
            <person name="Branno M."/>
            <person name="Chin-Bow S."/>
            <person name="DeSantis R."/>
            <person name="Doyle S."/>
            <person name="Francino P."/>
            <person name="Keys D.N."/>
            <person name="Haga S."/>
            <person name="Hayashi H."/>
            <person name="Hino K."/>
            <person name="Imai K.S."/>
            <person name="Inaba K."/>
            <person name="Kano S."/>
            <person name="Kobayashi K."/>
            <person name="Kobayashi M."/>
            <person name="Lee B.I."/>
            <person name="Makabe K.W."/>
            <person name="Manohar C."/>
            <person name="Matassi G."/>
            <person name="Medina M."/>
            <person name="Mochizuki Y."/>
            <person name="Mount S."/>
            <person name="Morishita T."/>
            <person name="Miura S."/>
            <person name="Nakayama A."/>
            <person name="Nishizaka S."/>
            <person name="Nomoto H."/>
            <person name="Ohta F."/>
            <person name="Oishi K."/>
            <person name="Rigoutsos I."/>
            <person name="Sano M."/>
            <person name="Sasaki A."/>
            <person name="Sasakura Y."/>
            <person name="Shoguchi E."/>
            <person name="Shin-i T."/>
            <person name="Spagnuolo A."/>
            <person name="Stainier D."/>
            <person name="Suzuki M.M."/>
            <person name="Tassy O."/>
            <person name="Takatori N."/>
            <person name="Tokuoka M."/>
            <person name="Yagi K."/>
            <person name="Yoshizaki F."/>
            <person name="Wada S."/>
            <person name="Zhang C."/>
            <person name="Hyatt P.D."/>
            <person name="Larimer F."/>
            <person name="Detter C."/>
            <person name="Doggett N."/>
            <person name="Glavina T."/>
            <person name="Hawkins T."/>
            <person name="Richardson P."/>
            <person name="Lucas S."/>
            <person name="Kohara Y."/>
            <person name="Levine M."/>
            <person name="Satoh N."/>
            <person name="Rokhsar D.S."/>
        </authorList>
    </citation>
    <scope>NUCLEOTIDE SEQUENCE [LARGE SCALE GENOMIC DNA]</scope>
</reference>
<evidence type="ECO:0000313" key="10">
    <source>
        <dbReference type="Proteomes" id="UP000008144"/>
    </source>
</evidence>
<dbReference type="InterPro" id="IPR013134">
    <property type="entry name" value="Zn_hook_RAD50"/>
</dbReference>
<dbReference type="GeneTree" id="ENSGT00390000018781"/>
<evidence type="ECO:0000256" key="2">
    <source>
        <dbReference type="ARBA" id="ARBA00022741"/>
    </source>
</evidence>
<dbReference type="OMA" id="NDEGMAK"/>
<keyword evidence="10" id="KW-1185">Reference proteome</keyword>
<feature type="domain" description="Zinc-hook" evidence="8">
    <location>
        <begin position="207"/>
        <end position="309"/>
    </location>
</feature>
<dbReference type="Gene3D" id="1.10.287.1490">
    <property type="match status" value="1"/>
</dbReference>
<dbReference type="Proteomes" id="UP000008144">
    <property type="component" value="Chromosome 1"/>
</dbReference>
<dbReference type="PANTHER" id="PTHR18867">
    <property type="entry name" value="RAD50"/>
    <property type="match status" value="1"/>
</dbReference>
<protein>
    <recommendedName>
        <fullName evidence="8">Zinc-hook domain-containing protein</fullName>
    </recommendedName>
</protein>
<accession>F6RZ99</accession>
<feature type="coiled-coil region" evidence="7">
    <location>
        <begin position="329"/>
        <end position="462"/>
    </location>
</feature>
<dbReference type="PANTHER" id="PTHR18867:SF12">
    <property type="entry name" value="DNA REPAIR PROTEIN RAD50"/>
    <property type="match status" value="1"/>
</dbReference>
<dbReference type="PROSITE" id="PS51131">
    <property type="entry name" value="ZN_HOOK"/>
    <property type="match status" value="1"/>
</dbReference>
<reference evidence="9" key="4">
    <citation type="submission" date="2025-09" db="UniProtKB">
        <authorList>
            <consortium name="Ensembl"/>
        </authorList>
    </citation>
    <scope>IDENTIFICATION</scope>
</reference>
<dbReference type="InParanoid" id="F6RZ99"/>
<evidence type="ECO:0000256" key="1">
    <source>
        <dbReference type="ARBA" id="ARBA00022723"/>
    </source>
</evidence>
<dbReference type="GO" id="GO:0046872">
    <property type="term" value="F:metal ion binding"/>
    <property type="evidence" value="ECO:0007669"/>
    <property type="project" value="UniProtKB-UniRule"/>
</dbReference>
<dbReference type="HOGENOM" id="CLU_573137_0_0_1"/>
<dbReference type="GO" id="GO:0005524">
    <property type="term" value="F:ATP binding"/>
    <property type="evidence" value="ECO:0007669"/>
    <property type="project" value="UniProtKB-KW"/>
</dbReference>
<dbReference type="EMBL" id="EAAA01000246">
    <property type="status" value="NOT_ANNOTATED_CDS"/>
    <property type="molecule type" value="Genomic_DNA"/>
</dbReference>
<keyword evidence="5 7" id="KW-0175">Coiled coil</keyword>
<proteinExistence type="predicted"/>
<feature type="coiled-coil region" evidence="7">
    <location>
        <begin position="106"/>
        <end position="133"/>
    </location>
</feature>
<evidence type="ECO:0000256" key="3">
    <source>
        <dbReference type="ARBA" id="ARBA00022833"/>
    </source>
</evidence>
<evidence type="ECO:0000259" key="8">
    <source>
        <dbReference type="PROSITE" id="PS51131"/>
    </source>
</evidence>
<evidence type="ECO:0000256" key="6">
    <source>
        <dbReference type="PROSITE-ProRule" id="PRU00471"/>
    </source>
</evidence>
<feature type="coiled-coil region" evidence="7">
    <location>
        <begin position="2"/>
        <end position="69"/>
    </location>
</feature>
<keyword evidence="1 6" id="KW-0479">Metal-binding</keyword>
<dbReference type="Ensembl" id="ENSCINT00000003235.3">
    <property type="protein sequence ID" value="ENSCINP00000003235.3"/>
    <property type="gene ID" value="ENSCING00000001613.3"/>
</dbReference>
<reference evidence="9" key="2">
    <citation type="journal article" date="2008" name="Genome Biol.">
        <title>Improved genome assembly and evidence-based global gene model set for the chordate Ciona intestinalis: new insight into intron and operon populations.</title>
        <authorList>
            <person name="Satou Y."/>
            <person name="Mineta K."/>
            <person name="Ogasawara M."/>
            <person name="Sasakura Y."/>
            <person name="Shoguchi E."/>
            <person name="Ueno K."/>
            <person name="Yamada L."/>
            <person name="Matsumoto J."/>
            <person name="Wasserscheid J."/>
            <person name="Dewar K."/>
            <person name="Wiley G.B."/>
            <person name="Macmil S.L."/>
            <person name="Roe B.A."/>
            <person name="Zeller R.W."/>
            <person name="Hastings K.E."/>
            <person name="Lemaire P."/>
            <person name="Lindquist E."/>
            <person name="Endo T."/>
            <person name="Hotta K."/>
            <person name="Inaba K."/>
        </authorList>
    </citation>
    <scope>NUCLEOTIDE SEQUENCE [LARGE SCALE GENOMIC DNA]</scope>
    <source>
        <strain evidence="9">wild type</strain>
    </source>
</reference>
<dbReference type="STRING" id="7719.ENSCINP00000003235"/>
<name>F6RZ99_CIOIN</name>
<evidence type="ECO:0000256" key="5">
    <source>
        <dbReference type="ARBA" id="ARBA00023054"/>
    </source>
</evidence>